<evidence type="ECO:0000256" key="7">
    <source>
        <dbReference type="SAM" id="Phobius"/>
    </source>
</evidence>
<keyword evidence="7" id="KW-1133">Transmembrane helix</keyword>
<dbReference type="Pfam" id="PF00082">
    <property type="entry name" value="Peptidase_S8"/>
    <property type="match status" value="1"/>
</dbReference>
<keyword evidence="2 5" id="KW-0645">Protease</keyword>
<proteinExistence type="inferred from homology"/>
<evidence type="ECO:0000256" key="3">
    <source>
        <dbReference type="ARBA" id="ARBA00022801"/>
    </source>
</evidence>
<dbReference type="Proteomes" id="UP001589610">
    <property type="component" value="Unassembled WGS sequence"/>
</dbReference>
<feature type="active site" description="Charge relay system" evidence="5">
    <location>
        <position position="121"/>
    </location>
</feature>
<keyword evidence="3 5" id="KW-0378">Hydrolase</keyword>
<gene>
    <name evidence="10" type="ORF">ACFFRH_21620</name>
</gene>
<feature type="active site" description="Charge relay system" evidence="5">
    <location>
        <position position="156"/>
    </location>
</feature>
<dbReference type="Gene3D" id="3.40.50.200">
    <property type="entry name" value="Peptidase S8/S53 domain"/>
    <property type="match status" value="1"/>
</dbReference>
<feature type="transmembrane region" description="Helical" evidence="7">
    <location>
        <begin position="428"/>
        <end position="449"/>
    </location>
</feature>
<keyword evidence="11" id="KW-1185">Reference proteome</keyword>
<comment type="similarity">
    <text evidence="1 5">Belongs to the peptidase S8 family.</text>
</comment>
<dbReference type="EMBL" id="JBHMBS010000010">
    <property type="protein sequence ID" value="MFB9678088.1"/>
    <property type="molecule type" value="Genomic_DNA"/>
</dbReference>
<feature type="domain" description="Peptidase S8/S53" evidence="9">
    <location>
        <begin position="112"/>
        <end position="380"/>
    </location>
</feature>
<evidence type="ECO:0000256" key="8">
    <source>
        <dbReference type="SAM" id="SignalP"/>
    </source>
</evidence>
<evidence type="ECO:0000313" key="10">
    <source>
        <dbReference type="EMBL" id="MFB9678088.1"/>
    </source>
</evidence>
<evidence type="ECO:0000256" key="6">
    <source>
        <dbReference type="SAM" id="MobiDB-lite"/>
    </source>
</evidence>
<dbReference type="SUPFAM" id="SSF52743">
    <property type="entry name" value="Subtilisin-like"/>
    <property type="match status" value="1"/>
</dbReference>
<feature type="chain" id="PRO_5045572477" evidence="8">
    <location>
        <begin position="24"/>
        <end position="473"/>
    </location>
</feature>
<sequence>MLRRRLWAAGALVALSVAGPVPVAAPATATSALTGASPVSPVSSTPPVSPVSTVSTTPPEPAPSESAPPEPAPPESAPPESAPPEGAADVREDQRWVLEMLNAEKAWKVTKGSGVIVALVDSGVDDQVAELRGRVISGPDMGSINFDRDMPDAGRHGTAMASLIAGAGKGEGGLLGVAPEARILSLPLIVEERPEDGTALPEEDLRSRGDSPLARAIRYAADHGAKVVSMSLGAYGPHRSEREAVSYALSRGVVLVAAVGNDGDSQYAMDNATSFWNFPAGYSGVIGVGAVDDLGRPAAFSSDNLSVLVSAPGVDVPVVVPGGKYGSSEGTSSATALVAGVAALIKAKYPNISPQMVSQALTSTATAGPANGYDDHIGFGVVDAAAALAKAGRLVTGTAAVPVPEGKRFGDGSLPTEPSRPGPEPVRLWLYGVGLAGGLLAFAGAVAMLNRHSGREGPMTAAFEPIRRGRSRR</sequence>
<keyword evidence="8" id="KW-0732">Signal</keyword>
<name>A0ABV5TG41_9ACTN</name>
<feature type="compositionally biased region" description="Low complexity" evidence="6">
    <location>
        <begin position="33"/>
        <end position="57"/>
    </location>
</feature>
<keyword evidence="7" id="KW-0812">Transmembrane</keyword>
<feature type="region of interest" description="Disordered" evidence="6">
    <location>
        <begin position="33"/>
        <end position="89"/>
    </location>
</feature>
<evidence type="ECO:0000256" key="4">
    <source>
        <dbReference type="ARBA" id="ARBA00022825"/>
    </source>
</evidence>
<feature type="active site" description="Charge relay system" evidence="5">
    <location>
        <position position="332"/>
    </location>
</feature>
<feature type="compositionally biased region" description="Pro residues" evidence="6">
    <location>
        <begin position="58"/>
        <end position="82"/>
    </location>
</feature>
<dbReference type="RefSeq" id="WP_344750132.1">
    <property type="nucleotide sequence ID" value="NZ_BAAAWW010000219.1"/>
</dbReference>
<dbReference type="PANTHER" id="PTHR43806:SF11">
    <property type="entry name" value="CEREVISIN-RELATED"/>
    <property type="match status" value="1"/>
</dbReference>
<dbReference type="InterPro" id="IPR036852">
    <property type="entry name" value="Peptidase_S8/S53_dom_sf"/>
</dbReference>
<dbReference type="PROSITE" id="PS51892">
    <property type="entry name" value="SUBTILASE"/>
    <property type="match status" value="1"/>
</dbReference>
<evidence type="ECO:0000313" key="11">
    <source>
        <dbReference type="Proteomes" id="UP001589610"/>
    </source>
</evidence>
<feature type="signal peptide" evidence="8">
    <location>
        <begin position="1"/>
        <end position="23"/>
    </location>
</feature>
<organism evidence="10 11">
    <name type="scientific">Streptosporangium vulgare</name>
    <dbReference type="NCBI Taxonomy" id="46190"/>
    <lineage>
        <taxon>Bacteria</taxon>
        <taxon>Bacillati</taxon>
        <taxon>Actinomycetota</taxon>
        <taxon>Actinomycetes</taxon>
        <taxon>Streptosporangiales</taxon>
        <taxon>Streptosporangiaceae</taxon>
        <taxon>Streptosporangium</taxon>
    </lineage>
</organism>
<dbReference type="PRINTS" id="PR00723">
    <property type="entry name" value="SUBTILISIN"/>
</dbReference>
<keyword evidence="4 5" id="KW-0720">Serine protease</keyword>
<dbReference type="InterPro" id="IPR000209">
    <property type="entry name" value="Peptidase_S8/S53_dom"/>
</dbReference>
<reference evidence="10 11" key="1">
    <citation type="submission" date="2024-09" db="EMBL/GenBank/DDBJ databases">
        <authorList>
            <person name="Sun Q."/>
            <person name="Mori K."/>
        </authorList>
    </citation>
    <scope>NUCLEOTIDE SEQUENCE [LARGE SCALE GENOMIC DNA]</scope>
    <source>
        <strain evidence="10 11">JCM 3028</strain>
    </source>
</reference>
<dbReference type="InterPro" id="IPR015500">
    <property type="entry name" value="Peptidase_S8_subtilisin-rel"/>
</dbReference>
<comment type="caution">
    <text evidence="10">The sequence shown here is derived from an EMBL/GenBank/DDBJ whole genome shotgun (WGS) entry which is preliminary data.</text>
</comment>
<dbReference type="PANTHER" id="PTHR43806">
    <property type="entry name" value="PEPTIDASE S8"/>
    <property type="match status" value="1"/>
</dbReference>
<evidence type="ECO:0000256" key="5">
    <source>
        <dbReference type="PROSITE-ProRule" id="PRU01240"/>
    </source>
</evidence>
<evidence type="ECO:0000256" key="2">
    <source>
        <dbReference type="ARBA" id="ARBA00022670"/>
    </source>
</evidence>
<accession>A0ABV5TG41</accession>
<protein>
    <submittedName>
        <fullName evidence="10">S8 family serine peptidase</fullName>
    </submittedName>
</protein>
<evidence type="ECO:0000259" key="9">
    <source>
        <dbReference type="Pfam" id="PF00082"/>
    </source>
</evidence>
<evidence type="ECO:0000256" key="1">
    <source>
        <dbReference type="ARBA" id="ARBA00011073"/>
    </source>
</evidence>
<dbReference type="InterPro" id="IPR050131">
    <property type="entry name" value="Peptidase_S8_subtilisin-like"/>
</dbReference>
<keyword evidence="7" id="KW-0472">Membrane</keyword>